<dbReference type="AlphaFoldDB" id="A0AAD7U9J5"/>
<dbReference type="InterPro" id="IPR018247">
    <property type="entry name" value="EF_Hand_1_Ca_BS"/>
</dbReference>
<dbReference type="SUPFAM" id="SSF47473">
    <property type="entry name" value="EF-hand"/>
    <property type="match status" value="1"/>
</dbReference>
<evidence type="ECO:0000256" key="4">
    <source>
        <dbReference type="SAM" id="MobiDB-lite"/>
    </source>
</evidence>
<dbReference type="PROSITE" id="PS50222">
    <property type="entry name" value="EF_HAND_2"/>
    <property type="match status" value="3"/>
</dbReference>
<dbReference type="InterPro" id="IPR011992">
    <property type="entry name" value="EF-hand-dom_pair"/>
</dbReference>
<feature type="domain" description="EF-hand" evidence="5">
    <location>
        <begin position="126"/>
        <end position="161"/>
    </location>
</feature>
<feature type="region of interest" description="Disordered" evidence="4">
    <location>
        <begin position="263"/>
        <end position="330"/>
    </location>
</feature>
<dbReference type="Proteomes" id="UP001230188">
    <property type="component" value="Unassembled WGS sequence"/>
</dbReference>
<name>A0AAD7U9J5_9STRA</name>
<dbReference type="PANTHER" id="PTHR45942">
    <property type="entry name" value="PROTEIN PHOSPATASE 3 REGULATORY SUBUNIT B ALPHA ISOFORM TYPE 1"/>
    <property type="match status" value="1"/>
</dbReference>
<keyword evidence="3" id="KW-0106">Calcium</keyword>
<reference evidence="6" key="1">
    <citation type="submission" date="2023-01" db="EMBL/GenBank/DDBJ databases">
        <title>Metagenome sequencing of chrysophaentin producing Chrysophaeum taylorii.</title>
        <authorList>
            <person name="Davison J."/>
            <person name="Bewley C."/>
        </authorList>
    </citation>
    <scope>NUCLEOTIDE SEQUENCE</scope>
    <source>
        <strain evidence="6">NIES-1699</strain>
    </source>
</reference>
<evidence type="ECO:0000313" key="7">
    <source>
        <dbReference type="Proteomes" id="UP001230188"/>
    </source>
</evidence>
<keyword evidence="1" id="KW-0479">Metal-binding</keyword>
<protein>
    <recommendedName>
        <fullName evidence="5">EF-hand domain-containing protein</fullName>
    </recommendedName>
</protein>
<feature type="compositionally biased region" description="Basic and acidic residues" evidence="4">
    <location>
        <begin position="319"/>
        <end position="330"/>
    </location>
</feature>
<dbReference type="CDD" id="cd00051">
    <property type="entry name" value="EFh"/>
    <property type="match status" value="1"/>
</dbReference>
<keyword evidence="7" id="KW-1185">Reference proteome</keyword>
<keyword evidence="2" id="KW-0677">Repeat</keyword>
<accession>A0AAD7U9J5</accession>
<proteinExistence type="predicted"/>
<dbReference type="Pfam" id="PF13202">
    <property type="entry name" value="EF-hand_5"/>
    <property type="match status" value="1"/>
</dbReference>
<sequence>MKLFTTSLRKGKEIKGKTPLMKVMREYKMTNPEASKILLLLEKIDADHNGLVDFDEFLQFLELNKKTTEIEKQFLLLEVFMAVEPPGMTDFLKVDIKKKFEMFQKARIRLEYVEFFVALYNFNTLDHQGMVRFTFDMLDTDRSGHLRREEIENLVRVFLREKERRVETKVKQLMFFLDEDNSGGIEFDEFLRLHGRMSLLMFPVFRLQIALRKKLLGESYWRRATKLRRAVYEETGQSPTDIYFFVVGRKVPAAAVVVAIEDDEQEKTSGREEEDEEIVKDDADTAVTTAAEDLEEEENRERLDPSLLLFEEEEEKEKEEERQTRSEAVDAVREGPWWVEDRGTGGRLDKSLVGAETASVLDAAERARDRAQSLNSNAEARASLLDKLGGRSAAYVVVVAPRRRRRCCCCWHAPRRGRTYAANNNSQTSPH</sequence>
<gene>
    <name evidence="6" type="ORF">CTAYLR_006410</name>
</gene>
<dbReference type="Pfam" id="PF13499">
    <property type="entry name" value="EF-hand_7"/>
    <property type="match status" value="1"/>
</dbReference>
<dbReference type="EMBL" id="JAQMWT010000471">
    <property type="protein sequence ID" value="KAJ8600812.1"/>
    <property type="molecule type" value="Genomic_DNA"/>
</dbReference>
<organism evidence="6 7">
    <name type="scientific">Chrysophaeum taylorii</name>
    <dbReference type="NCBI Taxonomy" id="2483200"/>
    <lineage>
        <taxon>Eukaryota</taxon>
        <taxon>Sar</taxon>
        <taxon>Stramenopiles</taxon>
        <taxon>Ochrophyta</taxon>
        <taxon>Pelagophyceae</taxon>
        <taxon>Pelagomonadales</taxon>
        <taxon>Pelagomonadaceae</taxon>
        <taxon>Chrysophaeum</taxon>
    </lineage>
</organism>
<feature type="domain" description="EF-hand" evidence="5">
    <location>
        <begin position="165"/>
        <end position="200"/>
    </location>
</feature>
<dbReference type="SMART" id="SM00054">
    <property type="entry name" value="EFh"/>
    <property type="match status" value="3"/>
</dbReference>
<evidence type="ECO:0000313" key="6">
    <source>
        <dbReference type="EMBL" id="KAJ8600812.1"/>
    </source>
</evidence>
<feature type="domain" description="EF-hand" evidence="5">
    <location>
        <begin position="32"/>
        <end position="67"/>
    </location>
</feature>
<evidence type="ECO:0000256" key="2">
    <source>
        <dbReference type="ARBA" id="ARBA00022737"/>
    </source>
</evidence>
<evidence type="ECO:0000256" key="1">
    <source>
        <dbReference type="ARBA" id="ARBA00022723"/>
    </source>
</evidence>
<dbReference type="InterPro" id="IPR002048">
    <property type="entry name" value="EF_hand_dom"/>
</dbReference>
<evidence type="ECO:0000256" key="3">
    <source>
        <dbReference type="ARBA" id="ARBA00022837"/>
    </source>
</evidence>
<dbReference type="PROSITE" id="PS00018">
    <property type="entry name" value="EF_HAND_1"/>
    <property type="match status" value="1"/>
</dbReference>
<comment type="caution">
    <text evidence="6">The sequence shown here is derived from an EMBL/GenBank/DDBJ whole genome shotgun (WGS) entry which is preliminary data.</text>
</comment>
<dbReference type="Gene3D" id="1.10.238.10">
    <property type="entry name" value="EF-hand"/>
    <property type="match status" value="2"/>
</dbReference>
<evidence type="ECO:0000259" key="5">
    <source>
        <dbReference type="PROSITE" id="PS50222"/>
    </source>
</evidence>
<dbReference type="GO" id="GO:0005509">
    <property type="term" value="F:calcium ion binding"/>
    <property type="evidence" value="ECO:0007669"/>
    <property type="project" value="InterPro"/>
</dbReference>